<dbReference type="GO" id="GO:0003677">
    <property type="term" value="F:DNA binding"/>
    <property type="evidence" value="ECO:0007669"/>
    <property type="project" value="UniProtKB-KW"/>
</dbReference>
<proteinExistence type="predicted"/>
<protein>
    <submittedName>
        <fullName evidence="6">DNA-binding transcriptional regulator, GntR family</fullName>
    </submittedName>
</protein>
<evidence type="ECO:0000259" key="5">
    <source>
        <dbReference type="PROSITE" id="PS50949"/>
    </source>
</evidence>
<dbReference type="InterPro" id="IPR028978">
    <property type="entry name" value="Chorismate_lyase_/UTRA_dom_sf"/>
</dbReference>
<evidence type="ECO:0000256" key="2">
    <source>
        <dbReference type="ARBA" id="ARBA00023125"/>
    </source>
</evidence>
<dbReference type="PROSITE" id="PS50949">
    <property type="entry name" value="HTH_GNTR"/>
    <property type="match status" value="1"/>
</dbReference>
<name>A0A1G6X1E7_9ACTN</name>
<evidence type="ECO:0000313" key="7">
    <source>
        <dbReference type="Proteomes" id="UP000182100"/>
    </source>
</evidence>
<reference evidence="7" key="1">
    <citation type="submission" date="2016-10" db="EMBL/GenBank/DDBJ databases">
        <authorList>
            <person name="Varghese N."/>
            <person name="Submissions S."/>
        </authorList>
    </citation>
    <scope>NUCLEOTIDE SEQUENCE [LARGE SCALE GENOMIC DNA]</scope>
    <source>
        <strain evidence="7">CGMCC 4.3504</strain>
    </source>
</reference>
<feature type="domain" description="HTH gntR-type" evidence="5">
    <location>
        <begin position="8"/>
        <end position="76"/>
    </location>
</feature>
<dbReference type="SMART" id="SM00866">
    <property type="entry name" value="UTRA"/>
    <property type="match status" value="1"/>
</dbReference>
<dbReference type="Gene3D" id="3.40.1410.10">
    <property type="entry name" value="Chorismate lyase-like"/>
    <property type="match status" value="1"/>
</dbReference>
<feature type="region of interest" description="Disordered" evidence="4">
    <location>
        <begin position="73"/>
        <end position="112"/>
    </location>
</feature>
<dbReference type="SUPFAM" id="SSF64288">
    <property type="entry name" value="Chorismate lyase-like"/>
    <property type="match status" value="1"/>
</dbReference>
<dbReference type="GO" id="GO:0045892">
    <property type="term" value="P:negative regulation of DNA-templated transcription"/>
    <property type="evidence" value="ECO:0007669"/>
    <property type="project" value="TreeGrafter"/>
</dbReference>
<evidence type="ECO:0000256" key="1">
    <source>
        <dbReference type="ARBA" id="ARBA00023015"/>
    </source>
</evidence>
<dbReference type="Proteomes" id="UP000182100">
    <property type="component" value="Unassembled WGS sequence"/>
</dbReference>
<dbReference type="RefSeq" id="WP_055570380.1">
    <property type="nucleotide sequence ID" value="NZ_FMZK01000011.1"/>
</dbReference>
<keyword evidence="2 6" id="KW-0238">DNA-binding</keyword>
<dbReference type="EMBL" id="FMZK01000011">
    <property type="protein sequence ID" value="SDD71257.1"/>
    <property type="molecule type" value="Genomic_DNA"/>
</dbReference>
<dbReference type="Gene3D" id="1.10.10.10">
    <property type="entry name" value="Winged helix-like DNA-binding domain superfamily/Winged helix DNA-binding domain"/>
    <property type="match status" value="1"/>
</dbReference>
<dbReference type="PANTHER" id="PTHR44846:SF17">
    <property type="entry name" value="GNTR-FAMILY TRANSCRIPTIONAL REGULATOR"/>
    <property type="match status" value="1"/>
</dbReference>
<organism evidence="6 7">
    <name type="scientific">Streptomyces prasinopilosus</name>
    <dbReference type="NCBI Taxonomy" id="67344"/>
    <lineage>
        <taxon>Bacteria</taxon>
        <taxon>Bacillati</taxon>
        <taxon>Actinomycetota</taxon>
        <taxon>Actinomycetes</taxon>
        <taxon>Kitasatosporales</taxon>
        <taxon>Streptomycetaceae</taxon>
        <taxon>Streptomyces</taxon>
    </lineage>
</organism>
<dbReference type="CDD" id="cd07377">
    <property type="entry name" value="WHTH_GntR"/>
    <property type="match status" value="1"/>
</dbReference>
<dbReference type="SUPFAM" id="SSF46785">
    <property type="entry name" value="Winged helix' DNA-binding domain"/>
    <property type="match status" value="1"/>
</dbReference>
<evidence type="ECO:0000313" key="6">
    <source>
        <dbReference type="EMBL" id="SDD71257.1"/>
    </source>
</evidence>
<evidence type="ECO:0000256" key="3">
    <source>
        <dbReference type="ARBA" id="ARBA00023163"/>
    </source>
</evidence>
<dbReference type="AlphaFoldDB" id="A0A1G6X1E7"/>
<dbReference type="InterPro" id="IPR000524">
    <property type="entry name" value="Tscrpt_reg_HTH_GntR"/>
</dbReference>
<sequence length="252" mass="27207">MADQADNRAPYAQIAAHYAELITSGELQPGSLLPSIKNLSQEWGVSAATAEKALRKLRNEGLVRGIHGIGTEVLDRPAPMSSGSQRQDRGRRTGSSWGTGERSDSHQASVVPTPADVAQALDLKPGSNVIRRSRVYRDRHGIVAHSTSWIPVRYGELIPQLTSSERLTGGTSLQLIAQATGRPITHRFDTASARLLTPEDAELLELDPEKAPRDPVVVMTAKFVDSEGAVVEYGVDLGGPGRTWQTESEVTQ</sequence>
<accession>A0A1G6X1E7</accession>
<keyword evidence="1" id="KW-0805">Transcription regulation</keyword>
<dbReference type="InterPro" id="IPR011663">
    <property type="entry name" value="UTRA"/>
</dbReference>
<dbReference type="Pfam" id="PF07702">
    <property type="entry name" value="UTRA"/>
    <property type="match status" value="1"/>
</dbReference>
<dbReference type="PANTHER" id="PTHR44846">
    <property type="entry name" value="MANNOSYL-D-GLYCERATE TRANSPORT/METABOLISM SYSTEM REPRESSOR MNGR-RELATED"/>
    <property type="match status" value="1"/>
</dbReference>
<dbReference type="InterPro" id="IPR036390">
    <property type="entry name" value="WH_DNA-bd_sf"/>
</dbReference>
<evidence type="ECO:0000256" key="4">
    <source>
        <dbReference type="SAM" id="MobiDB-lite"/>
    </source>
</evidence>
<keyword evidence="7" id="KW-1185">Reference proteome</keyword>
<dbReference type="SMART" id="SM00345">
    <property type="entry name" value="HTH_GNTR"/>
    <property type="match status" value="1"/>
</dbReference>
<dbReference type="InterPro" id="IPR050679">
    <property type="entry name" value="Bact_HTH_transcr_reg"/>
</dbReference>
<dbReference type="InterPro" id="IPR036388">
    <property type="entry name" value="WH-like_DNA-bd_sf"/>
</dbReference>
<keyword evidence="3" id="KW-0804">Transcription</keyword>
<dbReference type="GO" id="GO:0003700">
    <property type="term" value="F:DNA-binding transcription factor activity"/>
    <property type="evidence" value="ECO:0007669"/>
    <property type="project" value="InterPro"/>
</dbReference>
<dbReference type="Pfam" id="PF00392">
    <property type="entry name" value="GntR"/>
    <property type="match status" value="1"/>
</dbReference>
<gene>
    <name evidence="6" type="ORF">SAMN05216505_1113</name>
</gene>
<dbReference type="STRING" id="67344.SAMN05216505_1113"/>